<protein>
    <submittedName>
        <fullName evidence="1">Uncharacterized protein</fullName>
    </submittedName>
</protein>
<dbReference type="EMBL" id="CM023489">
    <property type="protein sequence ID" value="KAH6922211.1"/>
    <property type="molecule type" value="Genomic_DNA"/>
</dbReference>
<name>A0ACB7RKB4_HYAAI</name>
<gene>
    <name evidence="1" type="ORF">HPB50_010874</name>
</gene>
<organism evidence="1 2">
    <name type="scientific">Hyalomma asiaticum</name>
    <name type="common">Tick</name>
    <dbReference type="NCBI Taxonomy" id="266040"/>
    <lineage>
        <taxon>Eukaryota</taxon>
        <taxon>Metazoa</taxon>
        <taxon>Ecdysozoa</taxon>
        <taxon>Arthropoda</taxon>
        <taxon>Chelicerata</taxon>
        <taxon>Arachnida</taxon>
        <taxon>Acari</taxon>
        <taxon>Parasitiformes</taxon>
        <taxon>Ixodida</taxon>
        <taxon>Ixodoidea</taxon>
        <taxon>Ixodidae</taxon>
        <taxon>Hyalomminae</taxon>
        <taxon>Hyalomma</taxon>
    </lineage>
</organism>
<evidence type="ECO:0000313" key="2">
    <source>
        <dbReference type="Proteomes" id="UP000821845"/>
    </source>
</evidence>
<dbReference type="Proteomes" id="UP000821845">
    <property type="component" value="Chromosome 9"/>
</dbReference>
<sequence>MLLTFLLFTPRIFLASRNDFLTGTSFFSLSVDTRIRLLDDDEGDRRVLLAECFFLRTTLDGVLLFGCNFVALRLVLWLLLDKLSVDARRLLLFLECLLLLEQWSCNACLPPALRSFRLRLLPENVLLDPRELFIDELDDLALGLRFTFAFLPAILLDDDRVDTVLRDALLVLLLILRDFLAEVRLGLAFRLPSDDLFLGLRDDVAARDFLNFAVKELLALLRLCPWPLADDLPLETRCLFTVLACFVRFGDLLVYFGLLLRLRLFVLRLPPDDVLFDARLVLEATLPRLTMLDDLLLERAAFLAPAFRLLSSNGGLRFRARCLFALLLELAELSLEACFLLVLRFLPLSALPEDLLRPRRLLLAV</sequence>
<accession>A0ACB7RKB4</accession>
<comment type="caution">
    <text evidence="1">The sequence shown here is derived from an EMBL/GenBank/DDBJ whole genome shotgun (WGS) entry which is preliminary data.</text>
</comment>
<reference evidence="1" key="1">
    <citation type="submission" date="2020-05" db="EMBL/GenBank/DDBJ databases">
        <title>Large-scale comparative analyses of tick genomes elucidate their genetic diversity and vector capacities.</title>
        <authorList>
            <person name="Jia N."/>
            <person name="Wang J."/>
            <person name="Shi W."/>
            <person name="Du L."/>
            <person name="Sun Y."/>
            <person name="Zhan W."/>
            <person name="Jiang J."/>
            <person name="Wang Q."/>
            <person name="Zhang B."/>
            <person name="Ji P."/>
            <person name="Sakyi L.B."/>
            <person name="Cui X."/>
            <person name="Yuan T."/>
            <person name="Jiang B."/>
            <person name="Yang W."/>
            <person name="Lam T.T.-Y."/>
            <person name="Chang Q."/>
            <person name="Ding S."/>
            <person name="Wang X."/>
            <person name="Zhu J."/>
            <person name="Ruan X."/>
            <person name="Zhao L."/>
            <person name="Wei J."/>
            <person name="Que T."/>
            <person name="Du C."/>
            <person name="Cheng J."/>
            <person name="Dai P."/>
            <person name="Han X."/>
            <person name="Huang E."/>
            <person name="Gao Y."/>
            <person name="Liu J."/>
            <person name="Shao H."/>
            <person name="Ye R."/>
            <person name="Li L."/>
            <person name="Wei W."/>
            <person name="Wang X."/>
            <person name="Wang C."/>
            <person name="Yang T."/>
            <person name="Huo Q."/>
            <person name="Li W."/>
            <person name="Guo W."/>
            <person name="Chen H."/>
            <person name="Zhou L."/>
            <person name="Ni X."/>
            <person name="Tian J."/>
            <person name="Zhou Y."/>
            <person name="Sheng Y."/>
            <person name="Liu T."/>
            <person name="Pan Y."/>
            <person name="Xia L."/>
            <person name="Li J."/>
            <person name="Zhao F."/>
            <person name="Cao W."/>
        </authorList>
    </citation>
    <scope>NUCLEOTIDE SEQUENCE</scope>
    <source>
        <strain evidence="1">Hyas-2018</strain>
    </source>
</reference>
<evidence type="ECO:0000313" key="1">
    <source>
        <dbReference type="EMBL" id="KAH6922211.1"/>
    </source>
</evidence>
<proteinExistence type="predicted"/>
<keyword evidence="2" id="KW-1185">Reference proteome</keyword>